<protein>
    <submittedName>
        <fullName evidence="1">Uncharacterized protein</fullName>
    </submittedName>
</protein>
<dbReference type="OrthoDB" id="65773at2157"/>
<dbReference type="RefSeq" id="WP_088855958.1">
    <property type="nucleotide sequence ID" value="NZ_CP015103.1"/>
</dbReference>
<reference evidence="1 2" key="1">
    <citation type="submission" date="2016-04" db="EMBL/GenBank/DDBJ databases">
        <title>Complete genome sequence of Thermococcus siculi type strain RG-20.</title>
        <authorList>
            <person name="Oger P.M."/>
        </authorList>
    </citation>
    <scope>NUCLEOTIDE SEQUENCE [LARGE SCALE GENOMIC DNA]</scope>
    <source>
        <strain evidence="1 2">RG-20</strain>
    </source>
</reference>
<proteinExistence type="predicted"/>
<dbReference type="Proteomes" id="UP000250125">
    <property type="component" value="Chromosome"/>
</dbReference>
<evidence type="ECO:0000313" key="2">
    <source>
        <dbReference type="Proteomes" id="UP000250125"/>
    </source>
</evidence>
<sequence>MPFGTPGWKWKVGRFGYTVEKEPDYEEMRAKAKEVLSKAIKGAAWRCRCGSLHIPLVVEGQIIGELWEDVDPKEAEVGAYWFGRWGTKVQLVKDGKVVGFLWLA</sequence>
<organism evidence="1 2">
    <name type="scientific">Thermococcus siculi</name>
    <dbReference type="NCBI Taxonomy" id="72803"/>
    <lineage>
        <taxon>Archaea</taxon>
        <taxon>Methanobacteriati</taxon>
        <taxon>Methanobacteriota</taxon>
        <taxon>Thermococci</taxon>
        <taxon>Thermococcales</taxon>
        <taxon>Thermococcaceae</taxon>
        <taxon>Thermococcus</taxon>
    </lineage>
</organism>
<dbReference type="KEGG" id="tsl:A3L11_05550"/>
<dbReference type="AlphaFoldDB" id="A0A2Z2MMP8"/>
<name>A0A2Z2MMP8_9EURY</name>
<dbReference type="GeneID" id="33317682"/>
<keyword evidence="2" id="KW-1185">Reference proteome</keyword>
<accession>A0A2Z2MMP8</accession>
<gene>
    <name evidence="1" type="ORF">A3L11_05550</name>
</gene>
<dbReference type="EMBL" id="CP015103">
    <property type="protein sequence ID" value="ASJ08721.1"/>
    <property type="molecule type" value="Genomic_DNA"/>
</dbReference>
<evidence type="ECO:0000313" key="1">
    <source>
        <dbReference type="EMBL" id="ASJ08721.1"/>
    </source>
</evidence>